<reference evidence="2 3" key="1">
    <citation type="submission" date="2024-01" db="EMBL/GenBank/DDBJ databases">
        <title>Genome assemblies of Stephania.</title>
        <authorList>
            <person name="Yang L."/>
        </authorList>
    </citation>
    <scope>NUCLEOTIDE SEQUENCE [LARGE SCALE GENOMIC DNA]</scope>
    <source>
        <strain evidence="2">QJT</strain>
        <tissue evidence="2">Leaf</tissue>
    </source>
</reference>
<comment type="caution">
    <text evidence="2">The sequence shown here is derived from an EMBL/GenBank/DDBJ whole genome shotgun (WGS) entry which is preliminary data.</text>
</comment>
<protein>
    <submittedName>
        <fullName evidence="2">Uncharacterized protein</fullName>
    </submittedName>
</protein>
<feature type="region of interest" description="Disordered" evidence="1">
    <location>
        <begin position="1"/>
        <end position="25"/>
    </location>
</feature>
<evidence type="ECO:0000256" key="1">
    <source>
        <dbReference type="SAM" id="MobiDB-lite"/>
    </source>
</evidence>
<name>A0AAP0I7T1_9MAGN</name>
<dbReference type="Proteomes" id="UP001417504">
    <property type="component" value="Unassembled WGS sequence"/>
</dbReference>
<evidence type="ECO:0000313" key="3">
    <source>
        <dbReference type="Proteomes" id="UP001417504"/>
    </source>
</evidence>
<keyword evidence="3" id="KW-1185">Reference proteome</keyword>
<sequence length="155" mass="17272">MGESNKCSPPPPPTRLRPRTTETVGETCPSHGYTPLPPPMQPEALMFVPRASNMSVHPYHFDLYAPGPSSSYIDHRMPTHSMHGSLPQYMSSPFTLPYYYNVSYSGDGSFMHLLDMPPHVHFAKPHTGSQYVGMVYSIGSRGESSEHKKENQSTC</sequence>
<dbReference type="AlphaFoldDB" id="A0AAP0I7T1"/>
<dbReference type="EMBL" id="JBBNAE010000007">
    <property type="protein sequence ID" value="KAK9110163.1"/>
    <property type="molecule type" value="Genomic_DNA"/>
</dbReference>
<evidence type="ECO:0000313" key="2">
    <source>
        <dbReference type="EMBL" id="KAK9110163.1"/>
    </source>
</evidence>
<gene>
    <name evidence="2" type="ORF">Sjap_018223</name>
</gene>
<organism evidence="2 3">
    <name type="scientific">Stephania japonica</name>
    <dbReference type="NCBI Taxonomy" id="461633"/>
    <lineage>
        <taxon>Eukaryota</taxon>
        <taxon>Viridiplantae</taxon>
        <taxon>Streptophyta</taxon>
        <taxon>Embryophyta</taxon>
        <taxon>Tracheophyta</taxon>
        <taxon>Spermatophyta</taxon>
        <taxon>Magnoliopsida</taxon>
        <taxon>Ranunculales</taxon>
        <taxon>Menispermaceae</taxon>
        <taxon>Menispermoideae</taxon>
        <taxon>Cissampelideae</taxon>
        <taxon>Stephania</taxon>
    </lineage>
</organism>
<accession>A0AAP0I7T1</accession>
<proteinExistence type="predicted"/>